<dbReference type="GO" id="GO:0005773">
    <property type="term" value="C:vacuole"/>
    <property type="evidence" value="ECO:0007669"/>
    <property type="project" value="TreeGrafter"/>
</dbReference>
<dbReference type="GO" id="GO:0006508">
    <property type="term" value="P:proteolysis"/>
    <property type="evidence" value="ECO:0007669"/>
    <property type="project" value="InterPro"/>
</dbReference>
<dbReference type="EMBL" id="CM007389">
    <property type="protein sequence ID" value="ONK57896.1"/>
    <property type="molecule type" value="Genomic_DNA"/>
</dbReference>
<dbReference type="Gramene" id="ONK57896">
    <property type="protein sequence ID" value="ONK57896"/>
    <property type="gene ID" value="A4U43_C09F5370"/>
</dbReference>
<dbReference type="PRINTS" id="PR00724">
    <property type="entry name" value="CRBOXYPTASEC"/>
</dbReference>
<reference evidence="3" key="1">
    <citation type="journal article" date="2017" name="Nat. Commun.">
        <title>The asparagus genome sheds light on the origin and evolution of a young Y chromosome.</title>
        <authorList>
            <person name="Harkess A."/>
            <person name="Zhou J."/>
            <person name="Xu C."/>
            <person name="Bowers J.E."/>
            <person name="Van der Hulst R."/>
            <person name="Ayyampalayam S."/>
            <person name="Mercati F."/>
            <person name="Riccardi P."/>
            <person name="McKain M.R."/>
            <person name="Kakrana A."/>
            <person name="Tang H."/>
            <person name="Ray J."/>
            <person name="Groenendijk J."/>
            <person name="Arikit S."/>
            <person name="Mathioni S.M."/>
            <person name="Nakano M."/>
            <person name="Shan H."/>
            <person name="Telgmann-Rauber A."/>
            <person name="Kanno A."/>
            <person name="Yue Z."/>
            <person name="Chen H."/>
            <person name="Li W."/>
            <person name="Chen Y."/>
            <person name="Xu X."/>
            <person name="Zhang Y."/>
            <person name="Luo S."/>
            <person name="Chen H."/>
            <person name="Gao J."/>
            <person name="Mao Z."/>
            <person name="Pires J.C."/>
            <person name="Luo M."/>
            <person name="Kudrna D."/>
            <person name="Wing R.A."/>
            <person name="Meyers B.C."/>
            <person name="Yi K."/>
            <person name="Kong H."/>
            <person name="Lavrijsen P."/>
            <person name="Sunseri F."/>
            <person name="Falavigna A."/>
            <person name="Ye Y."/>
            <person name="Leebens-Mack J.H."/>
            <person name="Chen G."/>
        </authorList>
    </citation>
    <scope>NUCLEOTIDE SEQUENCE [LARGE SCALE GENOMIC DNA]</scope>
    <source>
        <strain evidence="3">cv. DH0086</strain>
    </source>
</reference>
<dbReference type="Gene3D" id="3.40.50.1820">
    <property type="entry name" value="alpha/beta hydrolase"/>
    <property type="match status" value="2"/>
</dbReference>
<dbReference type="InterPro" id="IPR001563">
    <property type="entry name" value="Peptidase_S10"/>
</dbReference>
<accession>A0A5P1EAB2</accession>
<evidence type="ECO:0000256" key="1">
    <source>
        <dbReference type="ARBA" id="ARBA00009431"/>
    </source>
</evidence>
<name>A0A5P1EAB2_ASPOF</name>
<proteinExistence type="inferred from homology"/>
<dbReference type="InterPro" id="IPR029058">
    <property type="entry name" value="AB_hydrolase_fold"/>
</dbReference>
<evidence type="ECO:0000313" key="2">
    <source>
        <dbReference type="EMBL" id="ONK57896.1"/>
    </source>
</evidence>
<sequence length="256" mass="28621">MKQRSIFYYFAEAKADSSSNPLVLWLNGVGVGAFSENGSFRPSGKILVRNEFSWNREANMLYLETPAGVGFSYSSNDSYYAGVYDKMTGTIWSLLATGSRNSLNISIGISIFLGKAMQDNTSLSLLISWFNSTREKRSSILKELFVLECNFLNLEIPTISVVGSLVKSGIPVLVYSGDQDSVIPLTGSRTLVQRLAKELGMSTTVPYKVWFEGKQILKDRISWLEATNEDLCRELDEYRSQSTITDQCEIDVQVTF</sequence>
<evidence type="ECO:0000313" key="3">
    <source>
        <dbReference type="Proteomes" id="UP000243459"/>
    </source>
</evidence>
<dbReference type="GO" id="GO:0004185">
    <property type="term" value="F:serine-type carboxypeptidase activity"/>
    <property type="evidence" value="ECO:0007669"/>
    <property type="project" value="InterPro"/>
</dbReference>
<dbReference type="AlphaFoldDB" id="A0A5P1EAB2"/>
<dbReference type="Proteomes" id="UP000243459">
    <property type="component" value="Chromosome 9"/>
</dbReference>
<organism evidence="2 3">
    <name type="scientific">Asparagus officinalis</name>
    <name type="common">Garden asparagus</name>
    <dbReference type="NCBI Taxonomy" id="4686"/>
    <lineage>
        <taxon>Eukaryota</taxon>
        <taxon>Viridiplantae</taxon>
        <taxon>Streptophyta</taxon>
        <taxon>Embryophyta</taxon>
        <taxon>Tracheophyta</taxon>
        <taxon>Spermatophyta</taxon>
        <taxon>Magnoliopsida</taxon>
        <taxon>Liliopsida</taxon>
        <taxon>Asparagales</taxon>
        <taxon>Asparagaceae</taxon>
        <taxon>Asparagoideae</taxon>
        <taxon>Asparagus</taxon>
    </lineage>
</organism>
<dbReference type="PANTHER" id="PTHR11802:SF281">
    <property type="entry name" value="CARBOXYPEPTIDASE"/>
    <property type="match status" value="1"/>
</dbReference>
<dbReference type="Pfam" id="PF00450">
    <property type="entry name" value="Peptidase_S10"/>
    <property type="match status" value="2"/>
</dbReference>
<dbReference type="SUPFAM" id="SSF53474">
    <property type="entry name" value="alpha/beta-Hydrolases"/>
    <property type="match status" value="2"/>
</dbReference>
<dbReference type="PANTHER" id="PTHR11802">
    <property type="entry name" value="SERINE PROTEASE FAMILY S10 SERINE CARBOXYPEPTIDASE"/>
    <property type="match status" value="1"/>
</dbReference>
<protein>
    <submittedName>
        <fullName evidence="2">Uncharacterized protein</fullName>
    </submittedName>
</protein>
<comment type="similarity">
    <text evidence="1">Belongs to the peptidase S10 family.</text>
</comment>
<keyword evidence="3" id="KW-1185">Reference proteome</keyword>
<gene>
    <name evidence="2" type="ORF">A4U43_C09F5370</name>
</gene>